<dbReference type="Gene3D" id="1.10.10.10">
    <property type="entry name" value="Winged helix-like DNA-binding domain superfamily/Winged helix DNA-binding domain"/>
    <property type="match status" value="1"/>
</dbReference>
<reference evidence="8 9" key="1">
    <citation type="submission" date="2017-10" db="EMBL/GenBank/DDBJ databases">
        <title>Sequencing the genomes of 1000 actinobacteria strains.</title>
        <authorList>
            <person name="Klenk H.-P."/>
        </authorList>
    </citation>
    <scope>NUCLEOTIDE SEQUENCE [LARGE SCALE GENOMIC DNA]</scope>
    <source>
        <strain evidence="8 9">DSM 21798</strain>
    </source>
</reference>
<evidence type="ECO:0000256" key="1">
    <source>
        <dbReference type="ARBA" id="ARBA00021390"/>
    </source>
</evidence>
<dbReference type="Pfam" id="PF08220">
    <property type="entry name" value="HTH_DeoR"/>
    <property type="match status" value="1"/>
</dbReference>
<accession>A0A2A9DVT4</accession>
<dbReference type="InterPro" id="IPR036390">
    <property type="entry name" value="WH_DNA-bd_sf"/>
</dbReference>
<dbReference type="InterPro" id="IPR036388">
    <property type="entry name" value="WH-like_DNA-bd_sf"/>
</dbReference>
<dbReference type="PRINTS" id="PR00037">
    <property type="entry name" value="HTHLACR"/>
</dbReference>
<gene>
    <name evidence="8" type="ORF">ATJ78_1023</name>
</gene>
<evidence type="ECO:0000256" key="3">
    <source>
        <dbReference type="ARBA" id="ARBA00023015"/>
    </source>
</evidence>
<dbReference type="Pfam" id="PF00455">
    <property type="entry name" value="DeoRC"/>
    <property type="match status" value="1"/>
</dbReference>
<dbReference type="PROSITE" id="PS51000">
    <property type="entry name" value="HTH_DEOR_2"/>
    <property type="match status" value="1"/>
</dbReference>
<comment type="caution">
    <text evidence="8">The sequence shown here is derived from an EMBL/GenBank/DDBJ whole genome shotgun (WGS) entry which is preliminary data.</text>
</comment>
<evidence type="ECO:0000256" key="2">
    <source>
        <dbReference type="ARBA" id="ARBA00022491"/>
    </source>
</evidence>
<dbReference type="RefSeq" id="WP_098406604.1">
    <property type="nucleotide sequence ID" value="NZ_PDJE01000001.1"/>
</dbReference>
<dbReference type="GO" id="GO:0003700">
    <property type="term" value="F:DNA-binding transcription factor activity"/>
    <property type="evidence" value="ECO:0007669"/>
    <property type="project" value="InterPro"/>
</dbReference>
<dbReference type="InterPro" id="IPR018356">
    <property type="entry name" value="Tscrpt_reg_HTH_DeoR_CS"/>
</dbReference>
<evidence type="ECO:0000256" key="4">
    <source>
        <dbReference type="ARBA" id="ARBA00023125"/>
    </source>
</evidence>
<dbReference type="Proteomes" id="UP000221369">
    <property type="component" value="Unassembled WGS sequence"/>
</dbReference>
<name>A0A2A9DVT4_9MICO</name>
<keyword evidence="5" id="KW-0804">Transcription</keyword>
<feature type="domain" description="HTH deoR-type" evidence="7">
    <location>
        <begin position="11"/>
        <end position="66"/>
    </location>
</feature>
<dbReference type="PROSITE" id="PS00894">
    <property type="entry name" value="HTH_DEOR_1"/>
    <property type="match status" value="1"/>
</dbReference>
<dbReference type="SMART" id="SM00420">
    <property type="entry name" value="HTH_DEOR"/>
    <property type="match status" value="1"/>
</dbReference>
<protein>
    <recommendedName>
        <fullName evidence="1">Lactose phosphotransferase system repressor</fullName>
    </recommendedName>
</protein>
<dbReference type="InterPro" id="IPR037171">
    <property type="entry name" value="NagB/RpiA_transferase-like"/>
</dbReference>
<keyword evidence="4" id="KW-0238">DNA-binding</keyword>
<evidence type="ECO:0000259" key="7">
    <source>
        <dbReference type="PROSITE" id="PS51000"/>
    </source>
</evidence>
<dbReference type="EMBL" id="PDJE01000001">
    <property type="protein sequence ID" value="PFG30102.1"/>
    <property type="molecule type" value="Genomic_DNA"/>
</dbReference>
<sequence length="269" mass="28010">MILAPAPGLPVEQRHAVILSLLERDKRVEVSDLAEAFAVAEETIRRDLRTLEQGGRLTRAHGGAILQTSLVDDFPALTGATAPQLDLARAALAYVPEVGSIFIDSGEACQSLAAMLPDTAGLQVVTNAVPVALSASRKEHVAVYNLGGAVGDDGEQSGQWTREALASVRVDVAFLSCTGVDAAGSLTASTPRAAAIKRAAFDAATTRVALVHGDHPANGLVTFATLSDFTAVFADPPLSAAVESTIREAGIDFRAIDTRTTKQEEEGPS</sequence>
<dbReference type="AlphaFoldDB" id="A0A2A9DVT4"/>
<dbReference type="SUPFAM" id="SSF100950">
    <property type="entry name" value="NagB/RpiA/CoA transferase-like"/>
    <property type="match status" value="1"/>
</dbReference>
<keyword evidence="9" id="KW-1185">Reference proteome</keyword>
<dbReference type="SUPFAM" id="SSF46785">
    <property type="entry name" value="Winged helix' DNA-binding domain"/>
    <property type="match status" value="1"/>
</dbReference>
<keyword evidence="2" id="KW-0678">Repressor</keyword>
<evidence type="ECO:0000256" key="5">
    <source>
        <dbReference type="ARBA" id="ARBA00023163"/>
    </source>
</evidence>
<proteinExistence type="predicted"/>
<dbReference type="SMART" id="SM01134">
    <property type="entry name" value="DeoRC"/>
    <property type="match status" value="1"/>
</dbReference>
<evidence type="ECO:0000313" key="8">
    <source>
        <dbReference type="EMBL" id="PFG30102.1"/>
    </source>
</evidence>
<dbReference type="GO" id="GO:0003677">
    <property type="term" value="F:DNA binding"/>
    <property type="evidence" value="ECO:0007669"/>
    <property type="project" value="UniProtKB-KW"/>
</dbReference>
<evidence type="ECO:0000256" key="6">
    <source>
        <dbReference type="ARBA" id="ARBA00024937"/>
    </source>
</evidence>
<dbReference type="InterPro" id="IPR014036">
    <property type="entry name" value="DeoR-like_C"/>
</dbReference>
<organism evidence="8 9">
    <name type="scientific">Paramicrobacterium agarici</name>
    <dbReference type="NCBI Taxonomy" id="630514"/>
    <lineage>
        <taxon>Bacteria</taxon>
        <taxon>Bacillati</taxon>
        <taxon>Actinomycetota</taxon>
        <taxon>Actinomycetes</taxon>
        <taxon>Micrococcales</taxon>
        <taxon>Microbacteriaceae</taxon>
        <taxon>Paramicrobacterium</taxon>
    </lineage>
</organism>
<dbReference type="InterPro" id="IPR001034">
    <property type="entry name" value="DeoR_HTH"/>
</dbReference>
<evidence type="ECO:0000313" key="9">
    <source>
        <dbReference type="Proteomes" id="UP000221369"/>
    </source>
</evidence>
<dbReference type="PANTHER" id="PTHR30363">
    <property type="entry name" value="HTH-TYPE TRANSCRIPTIONAL REGULATOR SRLR-RELATED"/>
    <property type="match status" value="1"/>
</dbReference>
<comment type="function">
    <text evidence="6">Repressor of the lactose catabolism operon. Galactose-6-phosphate is the inducer.</text>
</comment>
<keyword evidence="3" id="KW-0805">Transcription regulation</keyword>
<dbReference type="InterPro" id="IPR050313">
    <property type="entry name" value="Carb_Metab_HTH_regulators"/>
</dbReference>
<dbReference type="PANTHER" id="PTHR30363:SF4">
    <property type="entry name" value="GLYCEROL-3-PHOSPHATE REGULON REPRESSOR"/>
    <property type="match status" value="1"/>
</dbReference>